<sequence length="86" mass="10169">MAFLQCFKSQGKRYFYLTRYTGKQADTRSQYERFYSFGNENVALERLSLWTLDTSFIPNELVKLGISREDIVKWKEKVLQAKQTAS</sequence>
<reference evidence="1 2" key="1">
    <citation type="submission" date="2017-09" db="EMBL/GenBank/DDBJ databases">
        <title>Large-scale bioinformatics analysis of Bacillus genomes uncovers conserved roles of natural products in bacterial physiology.</title>
        <authorList>
            <consortium name="Agbiome Team Llc"/>
            <person name="Bleich R.M."/>
            <person name="Grubbs K.J."/>
            <person name="Santa Maria K.C."/>
            <person name="Allen S.E."/>
            <person name="Farag S."/>
            <person name="Shank E.A."/>
            <person name="Bowers A."/>
        </authorList>
    </citation>
    <scope>NUCLEOTIDE SEQUENCE [LARGE SCALE GENOMIC DNA]</scope>
    <source>
        <strain evidence="1 2">AFS029792</strain>
    </source>
</reference>
<gene>
    <name evidence="1" type="ORF">COI69_00070</name>
</gene>
<dbReference type="AlphaFoldDB" id="A0A9X7HQ72"/>
<evidence type="ECO:0000313" key="2">
    <source>
        <dbReference type="Proteomes" id="UP000225135"/>
    </source>
</evidence>
<dbReference type="RefSeq" id="WP_097846424.1">
    <property type="nucleotide sequence ID" value="NZ_JAPJLU010000021.1"/>
</dbReference>
<dbReference type="Proteomes" id="UP000225135">
    <property type="component" value="Unassembled WGS sequence"/>
</dbReference>
<organism evidence="1 2">
    <name type="scientific">Bacillus cereus</name>
    <dbReference type="NCBI Taxonomy" id="1396"/>
    <lineage>
        <taxon>Bacteria</taxon>
        <taxon>Bacillati</taxon>
        <taxon>Bacillota</taxon>
        <taxon>Bacilli</taxon>
        <taxon>Bacillales</taxon>
        <taxon>Bacillaceae</taxon>
        <taxon>Bacillus</taxon>
        <taxon>Bacillus cereus group</taxon>
    </lineage>
</organism>
<protein>
    <submittedName>
        <fullName evidence="1">Uncharacterized protein</fullName>
    </submittedName>
</protein>
<dbReference type="EMBL" id="NUUR01000001">
    <property type="protein sequence ID" value="PHG84715.1"/>
    <property type="molecule type" value="Genomic_DNA"/>
</dbReference>
<comment type="caution">
    <text evidence="1">The sequence shown here is derived from an EMBL/GenBank/DDBJ whole genome shotgun (WGS) entry which is preliminary data.</text>
</comment>
<proteinExistence type="predicted"/>
<name>A0A9X7HQ72_BACCE</name>
<evidence type="ECO:0000313" key="1">
    <source>
        <dbReference type="EMBL" id="PHG84715.1"/>
    </source>
</evidence>
<accession>A0A9X7HQ72</accession>